<dbReference type="PATRIC" id="fig|29447.3.peg.386"/>
<comment type="subunit">
    <text evidence="1 10">Homodimer.</text>
</comment>
<evidence type="ECO:0000256" key="4">
    <source>
        <dbReference type="ARBA" id="ARBA00022741"/>
    </source>
</evidence>
<feature type="binding site" evidence="10">
    <location>
        <position position="229"/>
    </location>
    <ligand>
        <name>ATP</name>
        <dbReference type="ChEBI" id="CHEBI:30616"/>
    </ligand>
</feature>
<dbReference type="eggNOG" id="COG0162">
    <property type="taxonomic scope" value="Bacteria"/>
</dbReference>
<dbReference type="InterPro" id="IPR002305">
    <property type="entry name" value="aa-tRNA-synth_Ic"/>
</dbReference>
<dbReference type="SUPFAM" id="SSF52374">
    <property type="entry name" value="Nucleotidylyl transferase"/>
    <property type="match status" value="1"/>
</dbReference>
<dbReference type="InterPro" id="IPR002307">
    <property type="entry name" value="Tyr-tRNA-ligase"/>
</dbReference>
<feature type="short sequence motif" description="'KMSKS' region" evidence="10">
    <location>
        <begin position="226"/>
        <end position="230"/>
    </location>
</feature>
<protein>
    <recommendedName>
        <fullName evidence="10">Tyrosine--tRNA ligase</fullName>
        <ecNumber evidence="10">6.1.1.1</ecNumber>
    </recommendedName>
    <alternativeName>
        <fullName evidence="10">Tyrosyl-tRNA synthetase</fullName>
        <shortName evidence="10">TyrRS</shortName>
    </alternativeName>
</protein>
<evidence type="ECO:0000256" key="8">
    <source>
        <dbReference type="ARBA" id="ARBA00023146"/>
    </source>
</evidence>
<keyword evidence="2 10" id="KW-0963">Cytoplasm</keyword>
<feature type="short sequence motif" description="'HIGH' region" evidence="10">
    <location>
        <begin position="42"/>
        <end position="51"/>
    </location>
</feature>
<evidence type="ECO:0000256" key="9">
    <source>
        <dbReference type="ARBA" id="ARBA00048248"/>
    </source>
</evidence>
<name>D2UB28_XANAP</name>
<dbReference type="GO" id="GO:0004831">
    <property type="term" value="F:tyrosine-tRNA ligase activity"/>
    <property type="evidence" value="ECO:0007669"/>
    <property type="project" value="UniProtKB-UniRule"/>
</dbReference>
<evidence type="ECO:0000313" key="12">
    <source>
        <dbReference type="EMBL" id="CBA14923.1"/>
    </source>
</evidence>
<sequence length="403" mass="44516">MSVIEESLALIGRGADEILKQEALEARLRSGRPLRVKAGFDPTAPDLHIGHTVLLNKLRQFQQLGHQVIFLIGDFTGMIGDPTGKNATRKPLTREEVLANARTYEEQVFKVLDRARTEVRFNSEWFGQMSAADMIRLAGQHTVARMLERDDFTKRYAAQQSIAIHEFLYPLVQGYDSVALKADVELGGTDQKFNLLMGRGLQEHYGQPAQIVLTMPLLEGLDGVNKMSKSLGNYIGINEPAIDIVTKTMKIGDDLMWRWIELLSFDIGLNEAQMLRQQVQAGSLHPREVKLRLARELATRFHDAVAAEQAIIGWHAVVTGQGDTSVLPLQQLVVPADGVRIAALLTAAGLTASNSEATRKLKERAVRVAGEVVEDPQHSFTPGFEGVLQVGKRTFARVQLVAG</sequence>
<keyword evidence="8 10" id="KW-0030">Aminoacyl-tRNA synthetase</keyword>
<evidence type="ECO:0000256" key="3">
    <source>
        <dbReference type="ARBA" id="ARBA00022598"/>
    </source>
</evidence>
<dbReference type="CDD" id="cd00805">
    <property type="entry name" value="TyrRS_core"/>
    <property type="match status" value="1"/>
</dbReference>
<dbReference type="STRING" id="380358.XALC_0383"/>
<dbReference type="Gene3D" id="1.10.240.10">
    <property type="entry name" value="Tyrosyl-Transfer RNA Synthetase"/>
    <property type="match status" value="1"/>
</dbReference>
<accession>D2UB28</accession>
<dbReference type="SUPFAM" id="SSF55174">
    <property type="entry name" value="Alpha-L RNA-binding motif"/>
    <property type="match status" value="1"/>
</dbReference>
<keyword evidence="7 10" id="KW-0648">Protein biosynthesis</keyword>
<evidence type="ECO:0000256" key="7">
    <source>
        <dbReference type="ARBA" id="ARBA00022917"/>
    </source>
</evidence>
<comment type="subcellular location">
    <subcellularLocation>
        <location evidence="10">Cytoplasm</location>
    </subcellularLocation>
</comment>
<dbReference type="InterPro" id="IPR024108">
    <property type="entry name" value="Tyr-tRNA-ligase_bac_2"/>
</dbReference>
<comment type="function">
    <text evidence="10">Catalyzes the attachment of tyrosine to tRNA(Tyr) in a two-step reaction: tyrosine is first activated by ATP to form Tyr-AMP and then transferred to the acceptor end of tRNA(Tyr).</text>
</comment>
<gene>
    <name evidence="10 12" type="primary">tyrS</name>
    <name evidence="12" type="ordered locus">XALc_0383</name>
</gene>
<dbReference type="EMBL" id="FP565176">
    <property type="protein sequence ID" value="CBA14923.1"/>
    <property type="molecule type" value="Genomic_DNA"/>
</dbReference>
<keyword evidence="3 10" id="KW-0436">Ligase</keyword>
<proteinExistence type="inferred from homology"/>
<keyword evidence="6 11" id="KW-0694">RNA-binding</keyword>
<organism evidence="12 13">
    <name type="scientific">Xanthomonas albilineans (strain GPE PC73 / CFBP 7063)</name>
    <dbReference type="NCBI Taxonomy" id="380358"/>
    <lineage>
        <taxon>Bacteria</taxon>
        <taxon>Pseudomonadati</taxon>
        <taxon>Pseudomonadota</taxon>
        <taxon>Gammaproteobacteria</taxon>
        <taxon>Lysobacterales</taxon>
        <taxon>Lysobacteraceae</taxon>
        <taxon>Xanthomonas</taxon>
    </lineage>
</organism>
<dbReference type="CDD" id="cd00165">
    <property type="entry name" value="S4"/>
    <property type="match status" value="1"/>
</dbReference>
<evidence type="ECO:0000256" key="1">
    <source>
        <dbReference type="ARBA" id="ARBA00011738"/>
    </source>
</evidence>
<dbReference type="AlphaFoldDB" id="D2UB28"/>
<dbReference type="FunFam" id="3.40.50.620:FF:000061">
    <property type="entry name" value="Tyrosine--tRNA ligase"/>
    <property type="match status" value="1"/>
</dbReference>
<reference evidence="12 13" key="1">
    <citation type="journal article" date="2009" name="BMC Genomics">
        <title>The complete genome sequence of Xanthomonas albilineans provides new insights into the reductive genome evolution of the xylem-limited Xanthomonadaceae.</title>
        <authorList>
            <person name="Pieretti I."/>
            <person name="Royer M."/>
            <person name="Barbe V."/>
            <person name="Carrere S."/>
            <person name="Koebnik R."/>
            <person name="Cociancich S."/>
            <person name="Couloux A."/>
            <person name="Darrasse A."/>
            <person name="Gouzy J."/>
            <person name="Jacques M.A."/>
            <person name="Lauber E."/>
            <person name="Manceau C."/>
            <person name="Mangenot S."/>
            <person name="Poussier S."/>
            <person name="Segurens B."/>
            <person name="Szurek B."/>
            <person name="Verdier V."/>
            <person name="Arlat M."/>
            <person name="Rott P."/>
        </authorList>
    </citation>
    <scope>NUCLEOTIDE SEQUENCE [LARGE SCALE GENOMIC DNA]</scope>
    <source>
        <strain evidence="13">GPE PC73 / CFBP 7063</strain>
    </source>
</reference>
<keyword evidence="4 10" id="KW-0547">Nucleotide-binding</keyword>
<dbReference type="RefSeq" id="WP_012914941.1">
    <property type="nucleotide sequence ID" value="NC_013722.1"/>
</dbReference>
<evidence type="ECO:0000313" key="13">
    <source>
        <dbReference type="Proteomes" id="UP000001890"/>
    </source>
</evidence>
<dbReference type="InterPro" id="IPR036986">
    <property type="entry name" value="S4_RNA-bd_sf"/>
</dbReference>
<dbReference type="GO" id="GO:0005524">
    <property type="term" value="F:ATP binding"/>
    <property type="evidence" value="ECO:0007669"/>
    <property type="project" value="UniProtKB-UniRule"/>
</dbReference>
<comment type="catalytic activity">
    <reaction evidence="9 10">
        <text>tRNA(Tyr) + L-tyrosine + ATP = L-tyrosyl-tRNA(Tyr) + AMP + diphosphate + H(+)</text>
        <dbReference type="Rhea" id="RHEA:10220"/>
        <dbReference type="Rhea" id="RHEA-COMP:9706"/>
        <dbReference type="Rhea" id="RHEA-COMP:9707"/>
        <dbReference type="ChEBI" id="CHEBI:15378"/>
        <dbReference type="ChEBI" id="CHEBI:30616"/>
        <dbReference type="ChEBI" id="CHEBI:33019"/>
        <dbReference type="ChEBI" id="CHEBI:58315"/>
        <dbReference type="ChEBI" id="CHEBI:78442"/>
        <dbReference type="ChEBI" id="CHEBI:78536"/>
        <dbReference type="ChEBI" id="CHEBI:456215"/>
        <dbReference type="EC" id="6.1.1.1"/>
    </reaction>
</comment>
<dbReference type="PROSITE" id="PS00178">
    <property type="entry name" value="AA_TRNA_LIGASE_I"/>
    <property type="match status" value="1"/>
</dbReference>
<evidence type="ECO:0000256" key="5">
    <source>
        <dbReference type="ARBA" id="ARBA00022840"/>
    </source>
</evidence>
<dbReference type="GO" id="GO:0005829">
    <property type="term" value="C:cytosol"/>
    <property type="evidence" value="ECO:0007669"/>
    <property type="project" value="TreeGrafter"/>
</dbReference>
<dbReference type="PANTHER" id="PTHR11766">
    <property type="entry name" value="TYROSYL-TRNA SYNTHETASE"/>
    <property type="match status" value="1"/>
</dbReference>
<dbReference type="NCBIfam" id="TIGR00234">
    <property type="entry name" value="tyrS"/>
    <property type="match status" value="1"/>
</dbReference>
<evidence type="ECO:0000256" key="11">
    <source>
        <dbReference type="PROSITE-ProRule" id="PRU00182"/>
    </source>
</evidence>
<keyword evidence="5 10" id="KW-0067">ATP-binding</keyword>
<dbReference type="Pfam" id="PF00579">
    <property type="entry name" value="tRNA-synt_1b"/>
    <property type="match status" value="1"/>
</dbReference>
<dbReference type="HAMAP" id="MF_02007">
    <property type="entry name" value="Tyr_tRNA_synth_type2"/>
    <property type="match status" value="1"/>
</dbReference>
<evidence type="ECO:0000256" key="10">
    <source>
        <dbReference type="HAMAP-Rule" id="MF_02007"/>
    </source>
</evidence>
<evidence type="ECO:0000256" key="6">
    <source>
        <dbReference type="ARBA" id="ARBA00022884"/>
    </source>
</evidence>
<dbReference type="GeneID" id="57875692"/>
<dbReference type="PROSITE" id="PS50889">
    <property type="entry name" value="S4"/>
    <property type="match status" value="1"/>
</dbReference>
<evidence type="ECO:0000256" key="2">
    <source>
        <dbReference type="ARBA" id="ARBA00022490"/>
    </source>
</evidence>
<keyword evidence="13" id="KW-1185">Reference proteome</keyword>
<dbReference type="InterPro" id="IPR024088">
    <property type="entry name" value="Tyr-tRNA-ligase_bac-type"/>
</dbReference>
<dbReference type="Proteomes" id="UP000001890">
    <property type="component" value="Chromosome"/>
</dbReference>
<dbReference type="InterPro" id="IPR001412">
    <property type="entry name" value="aa-tRNA-synth_I_CS"/>
</dbReference>
<dbReference type="OrthoDB" id="9804243at2"/>
<dbReference type="GO" id="GO:0003723">
    <property type="term" value="F:RNA binding"/>
    <property type="evidence" value="ECO:0007669"/>
    <property type="project" value="UniProtKB-KW"/>
</dbReference>
<dbReference type="KEGG" id="xal:XALC_0383"/>
<dbReference type="GO" id="GO:0006437">
    <property type="term" value="P:tyrosyl-tRNA aminoacylation"/>
    <property type="evidence" value="ECO:0007669"/>
    <property type="project" value="UniProtKB-UniRule"/>
</dbReference>
<dbReference type="Gene3D" id="3.40.50.620">
    <property type="entry name" value="HUPs"/>
    <property type="match status" value="1"/>
</dbReference>
<dbReference type="PANTHER" id="PTHR11766:SF1">
    <property type="entry name" value="TYROSINE--TRNA LIGASE"/>
    <property type="match status" value="1"/>
</dbReference>
<comment type="similarity">
    <text evidence="10">Belongs to the class-I aminoacyl-tRNA synthetase family. TyrS type 2 subfamily.</text>
</comment>
<dbReference type="EC" id="6.1.1.1" evidence="10"/>
<dbReference type="InterPro" id="IPR014729">
    <property type="entry name" value="Rossmann-like_a/b/a_fold"/>
</dbReference>
<dbReference type="PRINTS" id="PR01040">
    <property type="entry name" value="TRNASYNTHTYR"/>
</dbReference>
<dbReference type="Gene3D" id="3.10.290.10">
    <property type="entry name" value="RNA-binding S4 domain"/>
    <property type="match status" value="1"/>
</dbReference>